<evidence type="ECO:0000256" key="1">
    <source>
        <dbReference type="ARBA" id="ARBA00004123"/>
    </source>
</evidence>
<evidence type="ECO:0000256" key="2">
    <source>
        <dbReference type="ARBA" id="ARBA00004611"/>
    </source>
</evidence>
<keyword evidence="12" id="KW-0966">Cell projection</keyword>
<dbReference type="Proteomes" id="UP001233999">
    <property type="component" value="Unassembled WGS sequence"/>
</dbReference>
<dbReference type="PANTHER" id="PTHR19265">
    <property type="entry name" value="MEIOSIS-SPECIFIC NUCLEAR STRUCTURAL PROTEIN 1"/>
    <property type="match status" value="1"/>
</dbReference>
<feature type="compositionally biased region" description="Basic and acidic residues" evidence="15">
    <location>
        <begin position="263"/>
        <end position="280"/>
    </location>
</feature>
<evidence type="ECO:0000259" key="16">
    <source>
        <dbReference type="Pfam" id="PF13868"/>
    </source>
</evidence>
<keyword evidence="5" id="KW-0963">Cytoplasm</keyword>
<dbReference type="AlphaFoldDB" id="A0AAD8AEK8"/>
<keyword evidence="6" id="KW-0282">Flagellum</keyword>
<evidence type="ECO:0000256" key="6">
    <source>
        <dbReference type="ARBA" id="ARBA00022846"/>
    </source>
</evidence>
<evidence type="ECO:0000256" key="7">
    <source>
        <dbReference type="ARBA" id="ARBA00023054"/>
    </source>
</evidence>
<comment type="similarity">
    <text evidence="3">Belongs to the MNS1 family.</text>
</comment>
<dbReference type="InterPro" id="IPR043597">
    <property type="entry name" value="TPH_dom"/>
</dbReference>
<evidence type="ECO:0000256" key="12">
    <source>
        <dbReference type="ARBA" id="ARBA00023273"/>
    </source>
</evidence>
<dbReference type="GO" id="GO:0044782">
    <property type="term" value="P:cilium organization"/>
    <property type="evidence" value="ECO:0007669"/>
    <property type="project" value="TreeGrafter"/>
</dbReference>
<evidence type="ECO:0000256" key="4">
    <source>
        <dbReference type="ARBA" id="ARBA00014813"/>
    </source>
</evidence>
<evidence type="ECO:0000256" key="10">
    <source>
        <dbReference type="ARBA" id="ARBA00023242"/>
    </source>
</evidence>
<evidence type="ECO:0000313" key="17">
    <source>
        <dbReference type="EMBL" id="KAJ9597684.1"/>
    </source>
</evidence>
<evidence type="ECO:0000313" key="18">
    <source>
        <dbReference type="Proteomes" id="UP001233999"/>
    </source>
</evidence>
<feature type="region of interest" description="Disordered" evidence="15">
    <location>
        <begin position="263"/>
        <end position="283"/>
    </location>
</feature>
<dbReference type="InterPro" id="IPR026504">
    <property type="entry name" value="MNS1"/>
</dbReference>
<comment type="subcellular location">
    <subcellularLocation>
        <location evidence="2">Cytoplasm</location>
        <location evidence="2">Cytoskeleton</location>
        <location evidence="2">Flagellum axoneme</location>
    </subcellularLocation>
    <subcellularLocation>
        <location evidence="1">Nucleus</location>
    </subcellularLocation>
</comment>
<dbReference type="GO" id="GO:0005634">
    <property type="term" value="C:nucleus"/>
    <property type="evidence" value="ECO:0007669"/>
    <property type="project" value="UniProtKB-SubCell"/>
</dbReference>
<dbReference type="GO" id="GO:0031514">
    <property type="term" value="C:motile cilium"/>
    <property type="evidence" value="ECO:0007669"/>
    <property type="project" value="TreeGrafter"/>
</dbReference>
<keyword evidence="18" id="KW-1185">Reference proteome</keyword>
<feature type="domain" description="Trichohyalin-plectin-homology" evidence="16">
    <location>
        <begin position="101"/>
        <end position="449"/>
    </location>
</feature>
<keyword evidence="11" id="KW-0469">Meiosis</keyword>
<organism evidence="17 18">
    <name type="scientific">Diploptera punctata</name>
    <name type="common">Pacific beetle cockroach</name>
    <dbReference type="NCBI Taxonomy" id="6984"/>
    <lineage>
        <taxon>Eukaryota</taxon>
        <taxon>Metazoa</taxon>
        <taxon>Ecdysozoa</taxon>
        <taxon>Arthropoda</taxon>
        <taxon>Hexapoda</taxon>
        <taxon>Insecta</taxon>
        <taxon>Pterygota</taxon>
        <taxon>Neoptera</taxon>
        <taxon>Polyneoptera</taxon>
        <taxon>Dictyoptera</taxon>
        <taxon>Blattodea</taxon>
        <taxon>Blaberoidea</taxon>
        <taxon>Blaberidae</taxon>
        <taxon>Diplopterinae</taxon>
        <taxon>Diploptera</taxon>
    </lineage>
</organism>
<dbReference type="Pfam" id="PF13868">
    <property type="entry name" value="TPH"/>
    <property type="match status" value="1"/>
</dbReference>
<evidence type="ECO:0000256" key="8">
    <source>
        <dbReference type="ARBA" id="ARBA00023069"/>
    </source>
</evidence>
<evidence type="ECO:0000256" key="14">
    <source>
        <dbReference type="SAM" id="Coils"/>
    </source>
</evidence>
<comment type="caution">
    <text evidence="17">The sequence shown here is derived from an EMBL/GenBank/DDBJ whole genome shotgun (WGS) entry which is preliminary data.</text>
</comment>
<dbReference type="GO" id="GO:0051321">
    <property type="term" value="P:meiotic cell cycle"/>
    <property type="evidence" value="ECO:0007669"/>
    <property type="project" value="UniProtKB-KW"/>
</dbReference>
<evidence type="ECO:0000256" key="3">
    <source>
        <dbReference type="ARBA" id="ARBA00009158"/>
    </source>
</evidence>
<keyword evidence="7 14" id="KW-0175">Coiled coil</keyword>
<evidence type="ECO:0000256" key="13">
    <source>
        <dbReference type="ARBA" id="ARBA00046114"/>
    </source>
</evidence>
<name>A0AAD8AEK8_DIPPU</name>
<keyword evidence="10" id="KW-0539">Nucleus</keyword>
<reference evidence="17" key="1">
    <citation type="journal article" date="2023" name="IScience">
        <title>Live-bearing cockroach genome reveals convergent evolutionary mechanisms linked to viviparity in insects and beyond.</title>
        <authorList>
            <person name="Fouks B."/>
            <person name="Harrison M.C."/>
            <person name="Mikhailova A.A."/>
            <person name="Marchal E."/>
            <person name="English S."/>
            <person name="Carruthers M."/>
            <person name="Jennings E.C."/>
            <person name="Chiamaka E.L."/>
            <person name="Frigard R.A."/>
            <person name="Pippel M."/>
            <person name="Attardo G.M."/>
            <person name="Benoit J.B."/>
            <person name="Bornberg-Bauer E."/>
            <person name="Tobe S.S."/>
        </authorList>
    </citation>
    <scope>NUCLEOTIDE SEQUENCE</scope>
    <source>
        <strain evidence="17">Stay&amp;Tobe</strain>
    </source>
</reference>
<comment type="function">
    <text evidence="13">Microtubule inner protein (MIP) part of the dynein-decorated doublet microtubules (DMTs) in cilia axoneme, which is required for motile cilia beating. May play a role in the control of meiotic division and germ cell differentiation through regulation of pairing and recombination during meiosis. Required for sperm flagella assembly. May play a role in the assembly and function of the outer dynein arm-docking complex (ODA-DC). ODA-DC mediates outer dynein arms (ODA) binding onto the axonemal doublet microtubules.</text>
</comment>
<proteinExistence type="inferred from homology"/>
<evidence type="ECO:0000256" key="9">
    <source>
        <dbReference type="ARBA" id="ARBA00023212"/>
    </source>
</evidence>
<feature type="coiled-coil region" evidence="14">
    <location>
        <begin position="94"/>
        <end position="121"/>
    </location>
</feature>
<evidence type="ECO:0000256" key="11">
    <source>
        <dbReference type="ARBA" id="ARBA00023254"/>
    </source>
</evidence>
<evidence type="ECO:0000256" key="5">
    <source>
        <dbReference type="ARBA" id="ARBA00022490"/>
    </source>
</evidence>
<gene>
    <name evidence="17" type="ORF">L9F63_011462</name>
</gene>
<evidence type="ECO:0000256" key="15">
    <source>
        <dbReference type="SAM" id="MobiDB-lite"/>
    </source>
</evidence>
<accession>A0AAD8AEK8</accession>
<dbReference type="EMBL" id="JASPKZ010001591">
    <property type="protein sequence ID" value="KAJ9597684.1"/>
    <property type="molecule type" value="Genomic_DNA"/>
</dbReference>
<keyword evidence="9" id="KW-0206">Cytoskeleton</keyword>
<sequence length="474" mass="57487">MKGSSHKEWLRQKEIEDQMLRQKLEIREVEKVKIDQRAENRRLYSRLHAERREAETEEKIIKANDSYALHRAQCEQEAKLAQEVDRIQREEMKQVKLRQKLRETSVELKQLEAQLRAAYVSKELSAQVAEKVALRENLDEKKAAEFMRSVWDKSAALEAERESQEYQQKLAYRAELQDQIICDEKRKQIAYEDFLREKLLLDEVVRRIHEEDQREMESKMIKMKKTKEEVDAFHKARNEWKEKEKKELDDENRRIQEYLATQDEKEHERMEQQRGREEQKAINTERVARKLYEAELSDQRNKLTSAPSDEEKNDEMIRKEQLELERQLRQRIEYQEMYRLQMKEKIEKLQKEGEEEAMFRKQLLEQYAESERLEQLTAEKRRIKLLEHRRAVSETLEERRKQRALEVQHLMHLQELEKQEEQTRKKLIEEERLRMLKEHAVKLIGYLPRGVLRQDDLPHLGSEFVEKCAANRGE</sequence>
<protein>
    <recommendedName>
        <fullName evidence="4">Meiosis-specific nuclear structural protein 1</fullName>
    </recommendedName>
</protein>
<reference evidence="17" key="2">
    <citation type="submission" date="2023-05" db="EMBL/GenBank/DDBJ databases">
        <authorList>
            <person name="Fouks B."/>
        </authorList>
    </citation>
    <scope>NUCLEOTIDE SEQUENCE</scope>
    <source>
        <strain evidence="17">Stay&amp;Tobe</strain>
        <tissue evidence="17">Testes</tissue>
    </source>
</reference>
<dbReference type="PANTHER" id="PTHR19265:SF0">
    <property type="entry name" value="MEIOSIS-SPECIFIC NUCLEAR STRUCTURAL PROTEIN 1"/>
    <property type="match status" value="1"/>
</dbReference>
<keyword evidence="8" id="KW-0969">Cilium</keyword>